<keyword evidence="1" id="KW-0472">Membrane</keyword>
<protein>
    <recommendedName>
        <fullName evidence="2">VTT domain-containing protein</fullName>
    </recommendedName>
</protein>
<dbReference type="InterPro" id="IPR053069">
    <property type="entry name" value="TVP38/TMEM64"/>
</dbReference>
<keyword evidence="4" id="KW-1185">Reference proteome</keyword>
<evidence type="ECO:0000259" key="2">
    <source>
        <dbReference type="Pfam" id="PF09335"/>
    </source>
</evidence>
<feature type="transmembrane region" description="Helical" evidence="1">
    <location>
        <begin position="54"/>
        <end position="74"/>
    </location>
</feature>
<keyword evidence="1" id="KW-0812">Transmembrane</keyword>
<feature type="domain" description="VTT" evidence="2">
    <location>
        <begin position="112"/>
        <end position="228"/>
    </location>
</feature>
<gene>
    <name evidence="3" type="ORF">CHIRRI_LOCUS8635</name>
</gene>
<dbReference type="AlphaFoldDB" id="A0A9N9RXQ0"/>
<dbReference type="GO" id="GO:0051480">
    <property type="term" value="P:regulation of cytosolic calcium ion concentration"/>
    <property type="evidence" value="ECO:0007669"/>
    <property type="project" value="TreeGrafter"/>
</dbReference>
<keyword evidence="1" id="KW-1133">Transmembrane helix</keyword>
<organism evidence="3 4">
    <name type="scientific">Chironomus riparius</name>
    <dbReference type="NCBI Taxonomy" id="315576"/>
    <lineage>
        <taxon>Eukaryota</taxon>
        <taxon>Metazoa</taxon>
        <taxon>Ecdysozoa</taxon>
        <taxon>Arthropoda</taxon>
        <taxon>Hexapoda</taxon>
        <taxon>Insecta</taxon>
        <taxon>Pterygota</taxon>
        <taxon>Neoptera</taxon>
        <taxon>Endopterygota</taxon>
        <taxon>Diptera</taxon>
        <taxon>Nematocera</taxon>
        <taxon>Chironomoidea</taxon>
        <taxon>Chironomidae</taxon>
        <taxon>Chironominae</taxon>
        <taxon>Chironomus</taxon>
    </lineage>
</organism>
<evidence type="ECO:0000313" key="3">
    <source>
        <dbReference type="EMBL" id="CAG9805767.1"/>
    </source>
</evidence>
<feature type="transmembrane region" description="Helical" evidence="1">
    <location>
        <begin position="129"/>
        <end position="147"/>
    </location>
</feature>
<dbReference type="Proteomes" id="UP001153620">
    <property type="component" value="Chromosome 2"/>
</dbReference>
<dbReference type="EMBL" id="OU895878">
    <property type="protein sequence ID" value="CAG9805767.1"/>
    <property type="molecule type" value="Genomic_DNA"/>
</dbReference>
<feature type="transmembrane region" description="Helical" evidence="1">
    <location>
        <begin position="94"/>
        <end position="117"/>
    </location>
</feature>
<name>A0A9N9RXQ0_9DIPT</name>
<reference evidence="3" key="1">
    <citation type="submission" date="2022-01" db="EMBL/GenBank/DDBJ databases">
        <authorList>
            <person name="King R."/>
        </authorList>
    </citation>
    <scope>NUCLEOTIDE SEQUENCE</scope>
</reference>
<dbReference type="InterPro" id="IPR032816">
    <property type="entry name" value="VTT_dom"/>
</dbReference>
<dbReference type="PANTHER" id="PTHR46593">
    <property type="entry name" value="TRANSMEMBRANE PROTEIN 64"/>
    <property type="match status" value="1"/>
</dbReference>
<sequence>MNLLNIDNAKELCIPAAAIISSPTKSPQTSPHFSPKDKINLCFKIFKLLRRNTILKLLLPVTFVILLVMLLIAFRSSTKVVLIWIETQNLWTTFTIFMFLFTLVSFPFAFGYLILLISSGYLFGAVRGFVVTILGANLGVAIAHTTIKRMQKRLPFHRLIKTETGRAILRVISGPRAFKVVLFARLTPIPFGLQNTIFGISSVNSFDYHTATLLGLMPAQAINAYLGSKLRSIHDVINDNHTALAGYGMFVVEVIVGVSLMIWVVHKAKSELAAALLDSIDVDEKLLIEVDV</sequence>
<feature type="transmembrane region" description="Helical" evidence="1">
    <location>
        <begin position="244"/>
        <end position="265"/>
    </location>
</feature>
<dbReference type="OrthoDB" id="166803at2759"/>
<reference evidence="3" key="2">
    <citation type="submission" date="2022-10" db="EMBL/GenBank/DDBJ databases">
        <authorList>
            <consortium name="ENA_rothamsted_submissions"/>
            <consortium name="culmorum"/>
            <person name="King R."/>
        </authorList>
    </citation>
    <scope>NUCLEOTIDE SEQUENCE</scope>
</reference>
<evidence type="ECO:0000313" key="4">
    <source>
        <dbReference type="Proteomes" id="UP001153620"/>
    </source>
</evidence>
<dbReference type="GO" id="GO:0005783">
    <property type="term" value="C:endoplasmic reticulum"/>
    <property type="evidence" value="ECO:0007669"/>
    <property type="project" value="TreeGrafter"/>
</dbReference>
<accession>A0A9N9RXQ0</accession>
<dbReference type="PANTHER" id="PTHR46593:SF1">
    <property type="entry name" value="TRANSMEMBRANE PROTEIN 64"/>
    <property type="match status" value="1"/>
</dbReference>
<proteinExistence type="predicted"/>
<evidence type="ECO:0000256" key="1">
    <source>
        <dbReference type="SAM" id="Phobius"/>
    </source>
</evidence>
<dbReference type="Pfam" id="PF09335">
    <property type="entry name" value="VTT_dom"/>
    <property type="match status" value="1"/>
</dbReference>